<keyword evidence="5" id="KW-1185">Reference proteome</keyword>
<dbReference type="GO" id="GO:0004553">
    <property type="term" value="F:hydrolase activity, hydrolyzing O-glycosyl compounds"/>
    <property type="evidence" value="ECO:0007669"/>
    <property type="project" value="InterPro"/>
</dbReference>
<dbReference type="RefSeq" id="WP_099999775.1">
    <property type="nucleotide sequence ID" value="NZ_CP017940.1"/>
</dbReference>
<sequence length="404" mass="44895">MKTEAFTAAWDGTLRRLIVTNVDGQQLMAVRASDLRRGRVIVQHNPADTLYGINGSGRLLRDYNTDQYDEESAAGLVRDQQEGLEAGAHGHAGAPLVWSTAGYGVLVDTMGSITRAVDLRTKGSIAFATVSKDDPDAYLIVGNPKEVFGAVAKISGRTPLFPRWAMGFMNSAWGADTQWSGTNNGDGMTEAKLKNIIEGYRGVYPTGSPVPPEVRAPAGTPPTRIPLDAFIFDLDWMNWARQDISYSQFTWNTAKFPSATIVSPPDQPNLKKWMNDRGVKMAGILKPRLPTSSPEAAEISRLGFWMPNAPSVPDYFRSETEMRHFDFSNPDARKWYFDHLEDAFDAGIAGWWNDEADSSRGPNGDNETEGTDMQRAVYEGQRAYWNQRVFSINRNFYLGAQRYA</sequence>
<dbReference type="AlphaFoldDB" id="A0A2N9VR99"/>
<dbReference type="InterPro" id="IPR051816">
    <property type="entry name" value="Glycosyl_Hydrolase_31"/>
</dbReference>
<dbReference type="Pfam" id="PF01055">
    <property type="entry name" value="Glyco_hydro_31_2nd"/>
    <property type="match status" value="1"/>
</dbReference>
<proteinExistence type="inferred from homology"/>
<gene>
    <name evidence="4" type="ORF">B5P45_23480</name>
</gene>
<name>A0A2N9VR99_9HYPH</name>
<organism evidence="4 5">
    <name type="scientific">Phyllobacterium zundukense</name>
    <dbReference type="NCBI Taxonomy" id="1867719"/>
    <lineage>
        <taxon>Bacteria</taxon>
        <taxon>Pseudomonadati</taxon>
        <taxon>Pseudomonadota</taxon>
        <taxon>Alphaproteobacteria</taxon>
        <taxon>Hyphomicrobiales</taxon>
        <taxon>Phyllobacteriaceae</taxon>
        <taxon>Phyllobacterium</taxon>
    </lineage>
</organism>
<dbReference type="OrthoDB" id="176168at2"/>
<keyword evidence="2" id="KW-0378">Hydrolase</keyword>
<dbReference type="InterPro" id="IPR000322">
    <property type="entry name" value="Glyco_hydro_31_TIM"/>
</dbReference>
<dbReference type="KEGG" id="pht:BLM14_13020"/>
<dbReference type="EMBL" id="MZMT01000053">
    <property type="protein sequence ID" value="PIO42017.1"/>
    <property type="molecule type" value="Genomic_DNA"/>
</dbReference>
<keyword evidence="2" id="KW-0326">Glycosidase</keyword>
<dbReference type="Gene3D" id="3.20.20.80">
    <property type="entry name" value="Glycosidases"/>
    <property type="match status" value="1"/>
</dbReference>
<dbReference type="InterPro" id="IPR017853">
    <property type="entry name" value="GH"/>
</dbReference>
<reference evidence="4 5" key="1">
    <citation type="journal article" date="2017" name="Int J Environ Stud">
        <title>Does the Miocene-Pliocene relict legume Oxytropis triphylla form nitrogen-fixing nodules with a combination of bacterial strains?</title>
        <authorList>
            <person name="Safronova V."/>
            <person name="Belimov A."/>
            <person name="Sazanova A."/>
            <person name="Kuznetsova I."/>
            <person name="Popova J."/>
            <person name="Andronov E."/>
            <person name="Verkhozina A."/>
            <person name="Tikhonovich I."/>
        </authorList>
    </citation>
    <scope>NUCLEOTIDE SEQUENCE [LARGE SCALE GENOMIC DNA]</scope>
    <source>
        <strain evidence="4 5">Tri-38</strain>
    </source>
</reference>
<protein>
    <recommendedName>
        <fullName evidence="3">Glycoside hydrolase family 31 TIM barrel domain-containing protein</fullName>
    </recommendedName>
</protein>
<dbReference type="PANTHER" id="PTHR43863:SF2">
    <property type="entry name" value="MALTASE-GLUCOAMYLASE"/>
    <property type="match status" value="1"/>
</dbReference>
<dbReference type="SUPFAM" id="SSF51445">
    <property type="entry name" value="(Trans)glycosidases"/>
    <property type="match status" value="1"/>
</dbReference>
<feature type="domain" description="Glycoside hydrolase family 31 TIM barrel" evidence="3">
    <location>
        <begin position="224"/>
        <end position="404"/>
    </location>
</feature>
<comment type="caution">
    <text evidence="4">The sequence shown here is derived from an EMBL/GenBank/DDBJ whole genome shotgun (WGS) entry which is preliminary data.</text>
</comment>
<dbReference type="Proteomes" id="UP000232163">
    <property type="component" value="Unassembled WGS sequence"/>
</dbReference>
<evidence type="ECO:0000256" key="1">
    <source>
        <dbReference type="ARBA" id="ARBA00007806"/>
    </source>
</evidence>
<evidence type="ECO:0000313" key="5">
    <source>
        <dbReference type="Proteomes" id="UP000232163"/>
    </source>
</evidence>
<dbReference type="PANTHER" id="PTHR43863">
    <property type="entry name" value="HYDROLASE, PUTATIVE (AFU_ORTHOLOGUE AFUA_1G03140)-RELATED"/>
    <property type="match status" value="1"/>
</dbReference>
<comment type="similarity">
    <text evidence="1 2">Belongs to the glycosyl hydrolase 31 family.</text>
</comment>
<evidence type="ECO:0000256" key="2">
    <source>
        <dbReference type="RuleBase" id="RU361185"/>
    </source>
</evidence>
<accession>A0A2N9VR99</accession>
<dbReference type="GO" id="GO:0005975">
    <property type="term" value="P:carbohydrate metabolic process"/>
    <property type="evidence" value="ECO:0007669"/>
    <property type="project" value="InterPro"/>
</dbReference>
<evidence type="ECO:0000313" key="4">
    <source>
        <dbReference type="EMBL" id="PIO42017.1"/>
    </source>
</evidence>
<dbReference type="Gene3D" id="2.60.40.1760">
    <property type="entry name" value="glycosyl hydrolase (family 31)"/>
    <property type="match status" value="1"/>
</dbReference>
<evidence type="ECO:0000259" key="3">
    <source>
        <dbReference type="Pfam" id="PF01055"/>
    </source>
</evidence>